<dbReference type="PANTHER" id="PTHR35105:SF2">
    <property type="entry name" value="PROTEIN CDI"/>
    <property type="match status" value="1"/>
</dbReference>
<evidence type="ECO:0000313" key="1">
    <source>
        <dbReference type="EMBL" id="MFC4726585.1"/>
    </source>
</evidence>
<reference evidence="2" key="1">
    <citation type="journal article" date="2019" name="Int. J. Syst. Evol. Microbiol.">
        <title>The Global Catalogue of Microorganisms (GCM) 10K type strain sequencing project: providing services to taxonomists for standard genome sequencing and annotation.</title>
        <authorList>
            <consortium name="The Broad Institute Genomics Platform"/>
            <consortium name="The Broad Institute Genome Sequencing Center for Infectious Disease"/>
            <person name="Wu L."/>
            <person name="Ma J."/>
        </authorList>
    </citation>
    <scope>NUCLEOTIDE SEQUENCE [LARGE SCALE GENOMIC DNA]</scope>
    <source>
        <strain evidence="2">CGMCC 1.13574</strain>
    </source>
</reference>
<dbReference type="Gene3D" id="3.90.550.10">
    <property type="entry name" value="Spore Coat Polysaccharide Biosynthesis Protein SpsA, Chain A"/>
    <property type="match status" value="1"/>
</dbReference>
<dbReference type="RefSeq" id="WP_377002471.1">
    <property type="nucleotide sequence ID" value="NZ_JBHSGG010000001.1"/>
</dbReference>
<organism evidence="1 2">
    <name type="scientific">Coralloluteibacterium thermophilum</name>
    <dbReference type="NCBI Taxonomy" id="2707049"/>
    <lineage>
        <taxon>Bacteria</taxon>
        <taxon>Pseudomonadati</taxon>
        <taxon>Pseudomonadota</taxon>
        <taxon>Gammaproteobacteria</taxon>
        <taxon>Lysobacterales</taxon>
        <taxon>Lysobacteraceae</taxon>
        <taxon>Coralloluteibacterium</taxon>
    </lineage>
</organism>
<dbReference type="InterPro" id="IPR002495">
    <property type="entry name" value="Glyco_trans_8"/>
</dbReference>
<dbReference type="Pfam" id="PF01501">
    <property type="entry name" value="Glyco_transf_8"/>
    <property type="match status" value="1"/>
</dbReference>
<evidence type="ECO:0000313" key="2">
    <source>
        <dbReference type="Proteomes" id="UP001595892"/>
    </source>
</evidence>
<proteinExistence type="predicted"/>
<dbReference type="InterPro" id="IPR029044">
    <property type="entry name" value="Nucleotide-diphossugar_trans"/>
</dbReference>
<dbReference type="PANTHER" id="PTHR35105">
    <property type="entry name" value="EXPRESSED PROTEIN"/>
    <property type="match status" value="1"/>
</dbReference>
<name>A0ABV9NFT6_9GAMM</name>
<comment type="caution">
    <text evidence="1">The sequence shown here is derived from an EMBL/GenBank/DDBJ whole genome shotgun (WGS) entry which is preliminary data.</text>
</comment>
<sequence>MNTTPGTDPIRIFCGADRSQQLPFQVLAHSIRRHTAHPVEIQIIDNRLAPPVEDPRYAPYTEFSFGRFAIPAMCGYAGRAVYMDSDMLVFRDIAELWNTPMGEARIAIEIGSRDQADWGKHAAVMLMDCARLPWKVDAIVAGLGRDYDYNQLMAIDPLLAPGDMQELIPTGWNDLDHFEPGRTRNLHYTEIRTQPWVEPGHPHGDLWTAEIRHMLEHGALTTEAIETEVREGYVRPSLLVELGLRDGGTDTGAAALKRYDQDQGYVPHKRLLDRFRARRRAIRKFEADQAWARNKLVGAFKKLAYQVKYGRD</sequence>
<dbReference type="Proteomes" id="UP001595892">
    <property type="component" value="Unassembled WGS sequence"/>
</dbReference>
<accession>A0ABV9NFT6</accession>
<keyword evidence="2" id="KW-1185">Reference proteome</keyword>
<dbReference type="SUPFAM" id="SSF53448">
    <property type="entry name" value="Nucleotide-diphospho-sugar transferases"/>
    <property type="match status" value="1"/>
</dbReference>
<protein>
    <submittedName>
        <fullName evidence="1">Glycosyltransferase</fullName>
    </submittedName>
</protein>
<dbReference type="EMBL" id="JBHSGG010000001">
    <property type="protein sequence ID" value="MFC4726585.1"/>
    <property type="molecule type" value="Genomic_DNA"/>
</dbReference>
<gene>
    <name evidence="1" type="ORF">ACFO3Q_00140</name>
</gene>